<dbReference type="Proteomes" id="UP000006643">
    <property type="component" value="Unassembled WGS sequence"/>
</dbReference>
<dbReference type="GeneID" id="9478902"/>
<reference evidence="2" key="1">
    <citation type="journal article" date="2009" name="Nature">
        <title>Genome sequence and analysis of the Irish potato famine pathogen Phytophthora infestans.</title>
        <authorList>
            <consortium name="The Broad Institute Genome Sequencing Platform"/>
            <person name="Haas B.J."/>
            <person name="Kamoun S."/>
            <person name="Zody M.C."/>
            <person name="Jiang R.H."/>
            <person name="Handsaker R.E."/>
            <person name="Cano L.M."/>
            <person name="Grabherr M."/>
            <person name="Kodira C.D."/>
            <person name="Raffaele S."/>
            <person name="Torto-Alalibo T."/>
            <person name="Bozkurt T.O."/>
            <person name="Ah-Fong A.M."/>
            <person name="Alvarado L."/>
            <person name="Anderson V.L."/>
            <person name="Armstrong M.R."/>
            <person name="Avrova A."/>
            <person name="Baxter L."/>
            <person name="Beynon J."/>
            <person name="Boevink P.C."/>
            <person name="Bollmann S.R."/>
            <person name="Bos J.I."/>
            <person name="Bulone V."/>
            <person name="Cai G."/>
            <person name="Cakir C."/>
            <person name="Carrington J.C."/>
            <person name="Chawner M."/>
            <person name="Conti L."/>
            <person name="Costanzo S."/>
            <person name="Ewan R."/>
            <person name="Fahlgren N."/>
            <person name="Fischbach M.A."/>
            <person name="Fugelstad J."/>
            <person name="Gilroy E.M."/>
            <person name="Gnerre S."/>
            <person name="Green P.J."/>
            <person name="Grenville-Briggs L.J."/>
            <person name="Griffith J."/>
            <person name="Grunwald N.J."/>
            <person name="Horn K."/>
            <person name="Horner N.R."/>
            <person name="Hu C.H."/>
            <person name="Huitema E."/>
            <person name="Jeong D.H."/>
            <person name="Jones A.M."/>
            <person name="Jones J.D."/>
            <person name="Jones R.W."/>
            <person name="Karlsson E.K."/>
            <person name="Kunjeti S.G."/>
            <person name="Lamour K."/>
            <person name="Liu Z."/>
            <person name="Ma L."/>
            <person name="Maclean D."/>
            <person name="Chibucos M.C."/>
            <person name="McDonald H."/>
            <person name="McWalters J."/>
            <person name="Meijer H.J."/>
            <person name="Morgan W."/>
            <person name="Morris P.F."/>
            <person name="Munro C.A."/>
            <person name="O'Neill K."/>
            <person name="Ospina-Giraldo M."/>
            <person name="Pinzon A."/>
            <person name="Pritchard L."/>
            <person name="Ramsahoye B."/>
            <person name="Ren Q."/>
            <person name="Restrepo S."/>
            <person name="Roy S."/>
            <person name="Sadanandom A."/>
            <person name="Savidor A."/>
            <person name="Schornack S."/>
            <person name="Schwartz D.C."/>
            <person name="Schumann U.D."/>
            <person name="Schwessinger B."/>
            <person name="Seyer L."/>
            <person name="Sharpe T."/>
            <person name="Silvar C."/>
            <person name="Song J."/>
            <person name="Studholme D.J."/>
            <person name="Sykes S."/>
            <person name="Thines M."/>
            <person name="van de Vondervoort P.J."/>
            <person name="Phuntumart V."/>
            <person name="Wawra S."/>
            <person name="Weide R."/>
            <person name="Win J."/>
            <person name="Young C."/>
            <person name="Zhou S."/>
            <person name="Fry W."/>
            <person name="Meyers B.C."/>
            <person name="van West P."/>
            <person name="Ristaino J."/>
            <person name="Govers F."/>
            <person name="Birch P.R."/>
            <person name="Whisson S.C."/>
            <person name="Judelson H.S."/>
            <person name="Nusbaum C."/>
        </authorList>
    </citation>
    <scope>NUCLEOTIDE SEQUENCE [LARGE SCALE GENOMIC DNA]</scope>
    <source>
        <strain evidence="2">T30-4</strain>
    </source>
</reference>
<dbReference type="RefSeq" id="XP_002907557.1">
    <property type="nucleotide sequence ID" value="XM_002907511.1"/>
</dbReference>
<evidence type="ECO:0000313" key="1">
    <source>
        <dbReference type="EMBL" id="EEY64121.1"/>
    </source>
</evidence>
<dbReference type="EMBL" id="DS028120">
    <property type="protein sequence ID" value="EEY64121.1"/>
    <property type="molecule type" value="Genomic_DNA"/>
</dbReference>
<evidence type="ECO:0000313" key="2">
    <source>
        <dbReference type="Proteomes" id="UP000006643"/>
    </source>
</evidence>
<dbReference type="VEuPathDB" id="FungiDB:PITG_02650"/>
<dbReference type="AlphaFoldDB" id="D0MWV8"/>
<name>D0MWV8_PHYIT</name>
<sequence>MSVAKSAWSSMTRLSRPADFRKLEQPSLLTTVDFQELVVGLSSSLRCGWSSIKILHPSRALRAQFQKQYHILSRN</sequence>
<dbReference type="HOGENOM" id="CLU_2676420_0_0_1"/>
<dbReference type="InParanoid" id="D0MWV8"/>
<accession>D0MWV8</accession>
<protein>
    <submittedName>
        <fullName evidence="1">Uncharacterized protein</fullName>
    </submittedName>
</protein>
<keyword evidence="2" id="KW-1185">Reference proteome</keyword>
<proteinExistence type="predicted"/>
<gene>
    <name evidence="1" type="ORF">PITG_02650</name>
</gene>
<dbReference type="KEGG" id="pif:PITG_02650"/>
<dbReference type="OrthoDB" id="132084at2759"/>
<organism evidence="1 2">
    <name type="scientific">Phytophthora infestans (strain T30-4)</name>
    <name type="common">Potato late blight agent</name>
    <dbReference type="NCBI Taxonomy" id="403677"/>
    <lineage>
        <taxon>Eukaryota</taxon>
        <taxon>Sar</taxon>
        <taxon>Stramenopiles</taxon>
        <taxon>Oomycota</taxon>
        <taxon>Peronosporomycetes</taxon>
        <taxon>Peronosporales</taxon>
        <taxon>Peronosporaceae</taxon>
        <taxon>Phytophthora</taxon>
    </lineage>
</organism>